<organism evidence="2 3">
    <name type="scientific">candidate division TA06 bacterium DG_78</name>
    <dbReference type="NCBI Taxonomy" id="1703772"/>
    <lineage>
        <taxon>Bacteria</taxon>
        <taxon>Bacteria division TA06</taxon>
    </lineage>
</organism>
<dbReference type="EMBL" id="LJNI01000134">
    <property type="protein sequence ID" value="KPJ71195.1"/>
    <property type="molecule type" value="Genomic_DNA"/>
</dbReference>
<dbReference type="Proteomes" id="UP000051012">
    <property type="component" value="Unassembled WGS sequence"/>
</dbReference>
<accession>A0A0S7YA02</accession>
<evidence type="ECO:0000313" key="2">
    <source>
        <dbReference type="EMBL" id="KPJ71195.1"/>
    </source>
</evidence>
<dbReference type="AlphaFoldDB" id="A0A0S7YA02"/>
<evidence type="ECO:0000256" key="1">
    <source>
        <dbReference type="SAM" id="Phobius"/>
    </source>
</evidence>
<keyword evidence="1" id="KW-0472">Membrane</keyword>
<proteinExistence type="predicted"/>
<protein>
    <submittedName>
        <fullName evidence="2">Uncharacterized protein</fullName>
    </submittedName>
</protein>
<sequence>MPVYLWGVIGCVTGLILATIIIYRRKPDFWYRILVGLLVALWFLSAIAILRFFWGQAIIIVVFEIVAFAVLVVLVNLLEKHIAYKIATRWCNKEFSGNPDSMSLILTGFRFQKTFKNSKTVRVQRDDTSWILIISLNELKVVSVKKE</sequence>
<keyword evidence="1" id="KW-1133">Transmembrane helix</keyword>
<feature type="transmembrane region" description="Helical" evidence="1">
    <location>
        <begin position="6"/>
        <end position="23"/>
    </location>
</feature>
<comment type="caution">
    <text evidence="2">The sequence shown here is derived from an EMBL/GenBank/DDBJ whole genome shotgun (WGS) entry which is preliminary data.</text>
</comment>
<reference evidence="2 3" key="1">
    <citation type="journal article" date="2015" name="Microbiome">
        <title>Genomic resolution of linkages in carbon, nitrogen, and sulfur cycling among widespread estuary sediment bacteria.</title>
        <authorList>
            <person name="Baker B.J."/>
            <person name="Lazar C.S."/>
            <person name="Teske A.P."/>
            <person name="Dick G.J."/>
        </authorList>
    </citation>
    <scope>NUCLEOTIDE SEQUENCE [LARGE SCALE GENOMIC DNA]</scope>
    <source>
        <strain evidence="2">DG_78</strain>
    </source>
</reference>
<feature type="transmembrane region" description="Helical" evidence="1">
    <location>
        <begin position="30"/>
        <end position="50"/>
    </location>
</feature>
<feature type="transmembrane region" description="Helical" evidence="1">
    <location>
        <begin position="56"/>
        <end position="78"/>
    </location>
</feature>
<evidence type="ECO:0000313" key="3">
    <source>
        <dbReference type="Proteomes" id="UP000051012"/>
    </source>
</evidence>
<keyword evidence="1" id="KW-0812">Transmembrane</keyword>
<gene>
    <name evidence="2" type="ORF">AMJ52_08870</name>
</gene>
<name>A0A0S7YA02_UNCT6</name>